<name>A0A0F9D993_9ZZZZ</name>
<dbReference type="EMBL" id="LAZR01042794">
    <property type="protein sequence ID" value="KKL08658.1"/>
    <property type="molecule type" value="Genomic_DNA"/>
</dbReference>
<organism evidence="2">
    <name type="scientific">marine sediment metagenome</name>
    <dbReference type="NCBI Taxonomy" id="412755"/>
    <lineage>
        <taxon>unclassified sequences</taxon>
        <taxon>metagenomes</taxon>
        <taxon>ecological metagenomes</taxon>
    </lineage>
</organism>
<comment type="caution">
    <text evidence="2">The sequence shown here is derived from an EMBL/GenBank/DDBJ whole genome shotgun (WGS) entry which is preliminary data.</text>
</comment>
<dbReference type="AlphaFoldDB" id="A0A0F9D993"/>
<protein>
    <submittedName>
        <fullName evidence="2">Uncharacterized protein</fullName>
    </submittedName>
</protein>
<gene>
    <name evidence="2" type="ORF">LCGC14_2573650</name>
</gene>
<accession>A0A0F9D993</accession>
<feature type="non-terminal residue" evidence="2">
    <location>
        <position position="1"/>
    </location>
</feature>
<feature type="region of interest" description="Disordered" evidence="1">
    <location>
        <begin position="40"/>
        <end position="60"/>
    </location>
</feature>
<reference evidence="2" key="1">
    <citation type="journal article" date="2015" name="Nature">
        <title>Complex archaea that bridge the gap between prokaryotes and eukaryotes.</title>
        <authorList>
            <person name="Spang A."/>
            <person name="Saw J.H."/>
            <person name="Jorgensen S.L."/>
            <person name="Zaremba-Niedzwiedzka K."/>
            <person name="Martijn J."/>
            <person name="Lind A.E."/>
            <person name="van Eijk R."/>
            <person name="Schleper C."/>
            <person name="Guy L."/>
            <person name="Ettema T.J."/>
        </authorList>
    </citation>
    <scope>NUCLEOTIDE SEQUENCE</scope>
</reference>
<evidence type="ECO:0000256" key="1">
    <source>
        <dbReference type="SAM" id="MobiDB-lite"/>
    </source>
</evidence>
<sequence>TMATVRTDEDCAPDKRGISRCLNKLSLADGSTLLVRHPHSMEPVPCMRPGPKLARPAASV</sequence>
<evidence type="ECO:0000313" key="2">
    <source>
        <dbReference type="EMBL" id="KKL08658.1"/>
    </source>
</evidence>
<proteinExistence type="predicted"/>